<feature type="non-terminal residue" evidence="2">
    <location>
        <position position="1034"/>
    </location>
</feature>
<feature type="compositionally biased region" description="Polar residues" evidence="1">
    <location>
        <begin position="13"/>
        <end position="32"/>
    </location>
</feature>
<feature type="compositionally biased region" description="Polar residues" evidence="1">
    <location>
        <begin position="937"/>
        <end position="956"/>
    </location>
</feature>
<dbReference type="AlphaFoldDB" id="A0AA35RVM9"/>
<feature type="compositionally biased region" description="Polar residues" evidence="1">
    <location>
        <begin position="1022"/>
        <end position="1034"/>
    </location>
</feature>
<feature type="region of interest" description="Disordered" evidence="1">
    <location>
        <begin position="1"/>
        <end position="49"/>
    </location>
</feature>
<feature type="compositionally biased region" description="Low complexity" evidence="1">
    <location>
        <begin position="695"/>
        <end position="704"/>
    </location>
</feature>
<accession>A0AA35RVM9</accession>
<name>A0AA35RVM9_GEOBA</name>
<feature type="compositionally biased region" description="Basic and acidic residues" evidence="1">
    <location>
        <begin position="811"/>
        <end position="821"/>
    </location>
</feature>
<sequence>MSHDRRRYDYHGNYQNSDTPRSNGIAGATTNHVVGKSHPAQSMDGATEYESRTARIELNGASTPTGPAITPFNDFSSKRRHHHDHDDDIDIPDGYPRQHVETTDVIGPSVSIPDHLVTTRQSRLEFYVEGTDGASVSKSYDVTVNQSDRGKKREPPRQPKVELLTYKPHSDVVETGEDAFQERFVGEADMTLSQQETASDIDAKIVEMVRKRKISQGTSRTPKPAVLPTTKESMKEVMNMAPERKKKTSWTETKRLGRKTVHGVPWEAENKPAVELERAESARRERDANSKKKLDKRRQKQAKLDARIKLVGFKRVGEFSTSPPIPEESEMTSVGIRQSSSLNFMPSDPVALPRKMGRSAGGKDTISASSSFEFRTAFSPTHTRVSPTQEFGPLRGVASGGPPVMKQKLTATASVPVASSFQDAEDCRTVYRPNLKETNLSDVAVFGKHFDPSQLTQERMEMNIGDLSSVGLNQPHPLKKRGERERERGRGTEFVSESLKMDKRHHRGPRSKSETVSPKRKGKGASEEGKLSSWEMEVSAHAARHSSVLSTPSRYRMGRLSHNFQEPVVDESNVFGDELPQGSMPDIFRPSKSLSPSHRKTQGVKEGTPDSGTSDEEKPKKKRSIGYALGRKLSTSMRELFSKEKRNPTSGTRWQFEVGGGLYPAPSEPQLSVLTEQERREILEETEVMPRTRSTEVVSSSEQQHQQNTSTPAATGKASGGNPLAHLFVPPPGMSISKGRTDVKQNMPSGFYDERSVDVGPRSPRRLVDSDNAEYDTASDSEEGYAKSSVNIITSSPPPESALREAGYFTRTEKRENRETSPKTILTASQTGSTGPQTGLPTIVERSPPRKDPFSGYEMPNSESAPIVKTLDGIVEKKGGKKGKMSKSSTSESVRESVTKKDESKKEKKPFFSFTKSRTVIQRGTHSPRPASPLSVPGSTSDSPRSSGRLSPSQRPGTKPVTAAAAAKVSNTESTRRGSKTSLGERSGSPSGSFRGGQISPFSPGGRGSPRGSFRGGAVSPLRSSIRSTTSATG</sequence>
<feature type="compositionally biased region" description="Basic and acidic residues" evidence="1">
    <location>
        <begin position="268"/>
        <end position="292"/>
    </location>
</feature>
<protein>
    <submittedName>
        <fullName evidence="2">Uncharacterized protein</fullName>
    </submittedName>
</protein>
<feature type="compositionally biased region" description="Acidic residues" evidence="1">
    <location>
        <begin position="771"/>
        <end position="783"/>
    </location>
</feature>
<feature type="region of interest" description="Disordered" evidence="1">
    <location>
        <begin position="257"/>
        <end position="302"/>
    </location>
</feature>
<comment type="caution">
    <text evidence="2">The sequence shown here is derived from an EMBL/GenBank/DDBJ whole genome shotgun (WGS) entry which is preliminary data.</text>
</comment>
<feature type="compositionally biased region" description="Polar residues" evidence="1">
    <location>
        <begin position="822"/>
        <end position="840"/>
    </location>
</feature>
<organism evidence="2 3">
    <name type="scientific">Geodia barretti</name>
    <name type="common">Barrett's horny sponge</name>
    <dbReference type="NCBI Taxonomy" id="519541"/>
    <lineage>
        <taxon>Eukaryota</taxon>
        <taxon>Metazoa</taxon>
        <taxon>Porifera</taxon>
        <taxon>Demospongiae</taxon>
        <taxon>Heteroscleromorpha</taxon>
        <taxon>Tetractinellida</taxon>
        <taxon>Astrophorina</taxon>
        <taxon>Geodiidae</taxon>
        <taxon>Geodia</taxon>
    </lineage>
</organism>
<keyword evidence="3" id="KW-1185">Reference proteome</keyword>
<reference evidence="2" key="1">
    <citation type="submission" date="2023-03" db="EMBL/GenBank/DDBJ databases">
        <authorList>
            <person name="Steffen K."/>
            <person name="Cardenas P."/>
        </authorList>
    </citation>
    <scope>NUCLEOTIDE SEQUENCE</scope>
</reference>
<feature type="compositionally biased region" description="Basic and acidic residues" evidence="1">
    <location>
        <begin position="676"/>
        <end position="694"/>
    </location>
</feature>
<feature type="compositionally biased region" description="Basic and acidic residues" evidence="1">
    <location>
        <begin position="1"/>
        <end position="10"/>
    </location>
</feature>
<evidence type="ECO:0000256" key="1">
    <source>
        <dbReference type="SAM" id="MobiDB-lite"/>
    </source>
</evidence>
<feature type="region of interest" description="Disordered" evidence="1">
    <location>
        <begin position="571"/>
        <end position="1034"/>
    </location>
</feature>
<feature type="compositionally biased region" description="Low complexity" evidence="1">
    <location>
        <begin position="984"/>
        <end position="1017"/>
    </location>
</feature>
<feature type="compositionally biased region" description="Basic and acidic residues" evidence="1">
    <location>
        <begin position="893"/>
        <end position="910"/>
    </location>
</feature>
<proteinExistence type="predicted"/>
<dbReference type="EMBL" id="CASHTH010001611">
    <property type="protein sequence ID" value="CAI8017267.1"/>
    <property type="molecule type" value="Genomic_DNA"/>
</dbReference>
<evidence type="ECO:0000313" key="3">
    <source>
        <dbReference type="Proteomes" id="UP001174909"/>
    </source>
</evidence>
<feature type="region of interest" description="Disordered" evidence="1">
    <location>
        <begin position="467"/>
        <end position="533"/>
    </location>
</feature>
<evidence type="ECO:0000313" key="2">
    <source>
        <dbReference type="EMBL" id="CAI8017267.1"/>
    </source>
</evidence>
<dbReference type="Proteomes" id="UP001174909">
    <property type="component" value="Unassembled WGS sequence"/>
</dbReference>
<feature type="compositionally biased region" description="Basic and acidic residues" evidence="1">
    <location>
        <begin position="480"/>
        <end position="491"/>
    </location>
</feature>
<gene>
    <name evidence="2" type="ORF">GBAR_LOCUS10511</name>
</gene>